<keyword evidence="1" id="KW-0472">Membrane</keyword>
<evidence type="ECO:0000256" key="1">
    <source>
        <dbReference type="SAM" id="Phobius"/>
    </source>
</evidence>
<reference evidence="3" key="1">
    <citation type="submission" date="2017-01" db="EMBL/GenBank/DDBJ databases">
        <authorList>
            <person name="Varghese N."/>
            <person name="Submissions S."/>
        </authorList>
    </citation>
    <scope>NUCLEOTIDE SEQUENCE [LARGE SCALE GENOMIC DNA]</scope>
    <source>
        <strain evidence="3">DSM 22306</strain>
    </source>
</reference>
<name>A0A1N7NCF5_9GAMM</name>
<dbReference type="AlphaFoldDB" id="A0A1N7NCF5"/>
<proteinExistence type="predicted"/>
<evidence type="ECO:0000313" key="2">
    <source>
        <dbReference type="EMBL" id="SIS95948.1"/>
    </source>
</evidence>
<protein>
    <submittedName>
        <fullName evidence="2">Uncharacterized protein</fullName>
    </submittedName>
</protein>
<dbReference type="OrthoDB" id="9930446at2"/>
<keyword evidence="1" id="KW-1133">Transmembrane helix</keyword>
<dbReference type="EMBL" id="FTOE01000009">
    <property type="protein sequence ID" value="SIS95948.1"/>
    <property type="molecule type" value="Genomic_DNA"/>
</dbReference>
<keyword evidence="1" id="KW-0812">Transmembrane</keyword>
<organism evidence="2 3">
    <name type="scientific">Neptunomonas antarctica</name>
    <dbReference type="NCBI Taxonomy" id="619304"/>
    <lineage>
        <taxon>Bacteria</taxon>
        <taxon>Pseudomonadati</taxon>
        <taxon>Pseudomonadota</taxon>
        <taxon>Gammaproteobacteria</taxon>
        <taxon>Oceanospirillales</taxon>
        <taxon>Oceanospirillaceae</taxon>
        <taxon>Neptunomonas</taxon>
    </lineage>
</organism>
<evidence type="ECO:0000313" key="3">
    <source>
        <dbReference type="Proteomes" id="UP000185999"/>
    </source>
</evidence>
<sequence length="127" mass="14385">MELSIIYIVSVFFAIFTLVAFVAIRAQRMRTPEETGLHPEIEEICGGRINLLNYTWPLVRHAVYKEFIVLSCIGGTYIIPRESLIVEVADGLFSSGIRYSSPKYLGCELRVWTLRKNEVFGILGINA</sequence>
<dbReference type="RefSeq" id="WP_054342067.1">
    <property type="nucleotide sequence ID" value="NZ_FTOE01000009.1"/>
</dbReference>
<gene>
    <name evidence="2" type="ORF">SAMN05421760_1091</name>
</gene>
<dbReference type="Proteomes" id="UP000185999">
    <property type="component" value="Unassembled WGS sequence"/>
</dbReference>
<accession>A0A1N7NCF5</accession>
<keyword evidence="3" id="KW-1185">Reference proteome</keyword>
<feature type="transmembrane region" description="Helical" evidence="1">
    <location>
        <begin position="6"/>
        <end position="24"/>
    </location>
</feature>